<feature type="non-terminal residue" evidence="1">
    <location>
        <position position="123"/>
    </location>
</feature>
<gene>
    <name evidence="1" type="ORF">c0_g2_i1</name>
</gene>
<name>A0A0K8U3H9_BACLA</name>
<protein>
    <submittedName>
        <fullName evidence="1">Uncharacterized protein</fullName>
    </submittedName>
</protein>
<organism evidence="1">
    <name type="scientific">Bactrocera latifrons</name>
    <name type="common">Malaysian fruit fly</name>
    <name type="synonym">Chaetodacus latifrons</name>
    <dbReference type="NCBI Taxonomy" id="174628"/>
    <lineage>
        <taxon>Eukaryota</taxon>
        <taxon>Metazoa</taxon>
        <taxon>Ecdysozoa</taxon>
        <taxon>Arthropoda</taxon>
        <taxon>Hexapoda</taxon>
        <taxon>Insecta</taxon>
        <taxon>Pterygota</taxon>
        <taxon>Neoptera</taxon>
        <taxon>Endopterygota</taxon>
        <taxon>Diptera</taxon>
        <taxon>Brachycera</taxon>
        <taxon>Muscomorpha</taxon>
        <taxon>Tephritoidea</taxon>
        <taxon>Tephritidae</taxon>
        <taxon>Bactrocera</taxon>
        <taxon>Bactrocera</taxon>
    </lineage>
</organism>
<reference evidence="1" key="1">
    <citation type="submission" date="2015-06" db="EMBL/GenBank/DDBJ databases">
        <authorList>
            <person name="Hoefler B.C."/>
            <person name="Straight P.D."/>
        </authorList>
    </citation>
    <scope>NUCLEOTIDE SEQUENCE</scope>
</reference>
<dbReference type="AlphaFoldDB" id="A0A0K8U3H9"/>
<dbReference type="EMBL" id="GDHF01031196">
    <property type="protein sequence ID" value="JAI21118.1"/>
    <property type="molecule type" value="Transcribed_RNA"/>
</dbReference>
<accession>A0A0K8U3H9</accession>
<sequence>MRITSKQFKRQCLKFIALFSAEKLQKMSTSLMDRLNTVNVLVKGLVNISANVLVNDLVNVLGNTRANNRLDLWTYVYNVEIREQLSEWRSKNLPKLNNQKSLKTLDIFQSGSNLIRWYYGITI</sequence>
<proteinExistence type="predicted"/>
<evidence type="ECO:0000313" key="1">
    <source>
        <dbReference type="EMBL" id="JAI21118.1"/>
    </source>
</evidence>